<accession>A0A7Y0EFK7</accession>
<organism evidence="2 3">
    <name type="scientific">Clostridium muellerianum</name>
    <dbReference type="NCBI Taxonomy" id="2716538"/>
    <lineage>
        <taxon>Bacteria</taxon>
        <taxon>Bacillati</taxon>
        <taxon>Bacillota</taxon>
        <taxon>Clostridia</taxon>
        <taxon>Eubacteriales</taxon>
        <taxon>Clostridiaceae</taxon>
        <taxon>Clostridium</taxon>
    </lineage>
</organism>
<name>A0A7Y0EFK7_9CLOT</name>
<keyword evidence="3" id="KW-1185">Reference proteome</keyword>
<feature type="chain" id="PRO_5031524861" description="PepSY domain-containing protein" evidence="1">
    <location>
        <begin position="26"/>
        <end position="274"/>
    </location>
</feature>
<dbReference type="RefSeq" id="WP_169297204.1">
    <property type="nucleotide sequence ID" value="NZ_JABBNI010000014.1"/>
</dbReference>
<gene>
    <name evidence="2" type="ORF">HBE96_07815</name>
</gene>
<reference evidence="2 3" key="1">
    <citation type="submission" date="2020-06" db="EMBL/GenBank/DDBJ databases">
        <title>Complete Genome Sequence of Clostridium muelleri sp. nov. P21T, an Acid-Alcohol Producing Acetogen Isolated from Old Hay.</title>
        <authorList>
            <person name="Duncan K.E."/>
            <person name="Tanner R.S."/>
        </authorList>
    </citation>
    <scope>NUCLEOTIDE SEQUENCE [LARGE SCALE GENOMIC DNA]</scope>
    <source>
        <strain evidence="2 3">P21</strain>
    </source>
</reference>
<feature type="signal peptide" evidence="1">
    <location>
        <begin position="1"/>
        <end position="25"/>
    </location>
</feature>
<evidence type="ECO:0000313" key="2">
    <source>
        <dbReference type="EMBL" id="NMM62599.1"/>
    </source>
</evidence>
<sequence length="274" mass="31100">MNRKRILVWALTLLVIGSASGVTYASQKKDTTKNVAVVAENKSSSNIRQQGTISDEEAIKIATEAMKSYMGKDSSYFSSTKIYRSSDERKVEEGLRKEYAKEHPEEVKKIEESKKKFAKEHPKDAKIIAEYAAKLKNESRIDVCFTPKDFEKSKGGSNFVSINEKNGEVINVTAINDLDENLKPAIDDNKVKDATLSFLKKIGKKISGNTIRVNKEIDLGRLFIDCKLDDGRNAEIEINLRDYSVIHYEIKDNDIKTLPWMQKDNDSQREIKIN</sequence>
<proteinExistence type="predicted"/>
<evidence type="ECO:0000313" key="3">
    <source>
        <dbReference type="Proteomes" id="UP000537131"/>
    </source>
</evidence>
<keyword evidence="1" id="KW-0732">Signal</keyword>
<comment type="caution">
    <text evidence="2">The sequence shown here is derived from an EMBL/GenBank/DDBJ whole genome shotgun (WGS) entry which is preliminary data.</text>
</comment>
<protein>
    <recommendedName>
        <fullName evidence="4">PepSY domain-containing protein</fullName>
    </recommendedName>
</protein>
<evidence type="ECO:0000256" key="1">
    <source>
        <dbReference type="SAM" id="SignalP"/>
    </source>
</evidence>
<evidence type="ECO:0008006" key="4">
    <source>
        <dbReference type="Google" id="ProtNLM"/>
    </source>
</evidence>
<dbReference type="EMBL" id="JABBNI010000014">
    <property type="protein sequence ID" value="NMM62599.1"/>
    <property type="molecule type" value="Genomic_DNA"/>
</dbReference>
<dbReference type="Proteomes" id="UP000537131">
    <property type="component" value="Unassembled WGS sequence"/>
</dbReference>
<dbReference type="AlphaFoldDB" id="A0A7Y0EFK7"/>